<evidence type="ECO:0000313" key="1">
    <source>
        <dbReference type="EMBL" id="MEQ2422286.1"/>
    </source>
</evidence>
<comment type="caution">
    <text evidence="1">The sequence shown here is derived from an EMBL/GenBank/DDBJ whole genome shotgun (WGS) entry which is preliminary data.</text>
</comment>
<sequence length="251" mass="27420">MWWQQNACLWLNGQSVHLLKTKRTWYGRVAFRQGHRDYETKRDPDWMGQEGGVQSCLPELLQRYGLAGWRLRVLIGGPSVLWKRLSLGTTDRQEADALIAGAGLVSEEGRPYDFEAACPSKGGDGSGDWTVGAYPAECVAAICRAAGAAGAVVQSIDLLPAFLGRLWPTGTGTLAFQEAPDGQQHRVRLRDGLPLAYDVQAAVPTADGPVFRWLPDGADETEWQPAGPSEAVRRLMDAYHVSQPTAMLAFL</sequence>
<keyword evidence="2" id="KW-1185">Reference proteome</keyword>
<organism evidence="1 2">
    <name type="scientific">Megasphaera intestinihominis</name>
    <dbReference type="NCBI Taxonomy" id="3133159"/>
    <lineage>
        <taxon>Bacteria</taxon>
        <taxon>Bacillati</taxon>
        <taxon>Bacillota</taxon>
        <taxon>Negativicutes</taxon>
        <taxon>Veillonellales</taxon>
        <taxon>Veillonellaceae</taxon>
        <taxon>Megasphaera</taxon>
    </lineage>
</organism>
<gene>
    <name evidence="1" type="ORF">WMO23_06010</name>
</gene>
<proteinExistence type="predicted"/>
<dbReference type="Proteomes" id="UP001433088">
    <property type="component" value="Unassembled WGS sequence"/>
</dbReference>
<evidence type="ECO:0000313" key="2">
    <source>
        <dbReference type="Proteomes" id="UP001433088"/>
    </source>
</evidence>
<dbReference type="EMBL" id="JBBMEU010000028">
    <property type="protein sequence ID" value="MEQ2422286.1"/>
    <property type="molecule type" value="Genomic_DNA"/>
</dbReference>
<reference evidence="1 2" key="1">
    <citation type="submission" date="2024-03" db="EMBL/GenBank/DDBJ databases">
        <title>Human intestinal bacterial collection.</title>
        <authorList>
            <person name="Pauvert C."/>
            <person name="Hitch T.C.A."/>
            <person name="Clavel T."/>
        </authorList>
    </citation>
    <scope>NUCLEOTIDE SEQUENCE [LARGE SCALE GENOMIC DNA]</scope>
    <source>
        <strain evidence="1 2">CLA-AA-H81</strain>
    </source>
</reference>
<name>A0ABV1CVW4_9FIRM</name>
<protein>
    <submittedName>
        <fullName evidence="1">Uncharacterized protein</fullName>
    </submittedName>
</protein>
<dbReference type="RefSeq" id="WP_020309864.1">
    <property type="nucleotide sequence ID" value="NZ_JBBMEU010000028.1"/>
</dbReference>
<accession>A0ABV1CVW4</accession>